<evidence type="ECO:0000313" key="2">
    <source>
        <dbReference type="Proteomes" id="UP000270094"/>
    </source>
</evidence>
<name>A0A3P7IHC4_STRVU</name>
<dbReference type="Proteomes" id="UP000270094">
    <property type="component" value="Unassembled WGS sequence"/>
</dbReference>
<dbReference type="EMBL" id="UYYB01010708">
    <property type="protein sequence ID" value="VDM68996.1"/>
    <property type="molecule type" value="Genomic_DNA"/>
</dbReference>
<organism evidence="1 2">
    <name type="scientific">Strongylus vulgaris</name>
    <name type="common">Blood worm</name>
    <dbReference type="NCBI Taxonomy" id="40348"/>
    <lineage>
        <taxon>Eukaryota</taxon>
        <taxon>Metazoa</taxon>
        <taxon>Ecdysozoa</taxon>
        <taxon>Nematoda</taxon>
        <taxon>Chromadorea</taxon>
        <taxon>Rhabditida</taxon>
        <taxon>Rhabditina</taxon>
        <taxon>Rhabditomorpha</taxon>
        <taxon>Strongyloidea</taxon>
        <taxon>Strongylidae</taxon>
        <taxon>Strongylus</taxon>
    </lineage>
</organism>
<proteinExistence type="predicted"/>
<evidence type="ECO:0000313" key="1">
    <source>
        <dbReference type="EMBL" id="VDM68996.1"/>
    </source>
</evidence>
<sequence>MGRESSVKEEQKEEWGKDCAEGEVTEIDVVGGAVAVTVAPAVVTVEATVLEAAAVVGGGVTGAAETATGLLAALVEPVGEWLEDGLAE</sequence>
<accession>A0A3P7IHC4</accession>
<keyword evidence="2" id="KW-1185">Reference proteome</keyword>
<gene>
    <name evidence="1" type="ORF">SVUK_LOCUS3994</name>
</gene>
<dbReference type="AlphaFoldDB" id="A0A3P7IHC4"/>
<protein>
    <submittedName>
        <fullName evidence="1">Uncharacterized protein</fullName>
    </submittedName>
</protein>
<reference evidence="1 2" key="1">
    <citation type="submission" date="2018-11" db="EMBL/GenBank/DDBJ databases">
        <authorList>
            <consortium name="Pathogen Informatics"/>
        </authorList>
    </citation>
    <scope>NUCLEOTIDE SEQUENCE [LARGE SCALE GENOMIC DNA]</scope>
</reference>